<sequence length="285" mass="32960">MKNITNPETSVAAAGGKKRRREEEEEVGGSHAANEDECFSLRIGFCGYEEDELTFSDTSVALRMMRAQFPRIDQASVPPFILQSQLYSSLNDRTQVDRELERLRRDKVVRVFKLNTGQDDHAIIFLDDYLYQVDRIAKRMEENKQSDTDIFKWFKEHVLDSKLEPSIAHHELCSLLALGGKVKDAHITLLINAGLLTRQLIDPDMYWFAIPSIGKLWKALLQGRKELLSLLKRKRHKEMFLAELEKRRLRYSPLDMRFHIRDLIGSGHLKTFQTTSGLVVRVSND</sequence>
<dbReference type="Pfam" id="PF10494">
    <property type="entry name" value="Stk19"/>
    <property type="match status" value="1"/>
</dbReference>
<proteinExistence type="inferred from homology"/>
<protein>
    <recommendedName>
        <fullName evidence="5">Serine/threonine-protein kinase 19</fullName>
    </recommendedName>
</protein>
<keyword evidence="4" id="KW-1185">Reference proteome</keyword>
<evidence type="ECO:0000256" key="2">
    <source>
        <dbReference type="SAM" id="MobiDB-lite"/>
    </source>
</evidence>
<gene>
    <name evidence="3" type="ORF">DY000_02020114</name>
</gene>
<dbReference type="InterPro" id="IPR018865">
    <property type="entry name" value="STK19-like"/>
</dbReference>
<feature type="region of interest" description="Disordered" evidence="2">
    <location>
        <begin position="1"/>
        <end position="31"/>
    </location>
</feature>
<organism evidence="3 4">
    <name type="scientific">Brassica cretica</name>
    <name type="common">Mustard</name>
    <dbReference type="NCBI Taxonomy" id="69181"/>
    <lineage>
        <taxon>Eukaryota</taxon>
        <taxon>Viridiplantae</taxon>
        <taxon>Streptophyta</taxon>
        <taxon>Embryophyta</taxon>
        <taxon>Tracheophyta</taxon>
        <taxon>Spermatophyta</taxon>
        <taxon>Magnoliopsida</taxon>
        <taxon>eudicotyledons</taxon>
        <taxon>Gunneridae</taxon>
        <taxon>Pentapetalae</taxon>
        <taxon>rosids</taxon>
        <taxon>malvids</taxon>
        <taxon>Brassicales</taxon>
        <taxon>Brassicaceae</taxon>
        <taxon>Brassiceae</taxon>
        <taxon>Brassica</taxon>
    </lineage>
</organism>
<name>A0ABQ7EKB8_BRACR</name>
<evidence type="ECO:0008006" key="5">
    <source>
        <dbReference type="Google" id="ProtNLM"/>
    </source>
</evidence>
<dbReference type="EMBL" id="QGKV02000299">
    <property type="protein sequence ID" value="KAF3596955.1"/>
    <property type="molecule type" value="Genomic_DNA"/>
</dbReference>
<dbReference type="PANTHER" id="PTHR15243">
    <property type="entry name" value="SERINE/THREONINE-PROTEIN KINASE 19"/>
    <property type="match status" value="1"/>
</dbReference>
<evidence type="ECO:0000313" key="4">
    <source>
        <dbReference type="Proteomes" id="UP000266723"/>
    </source>
</evidence>
<evidence type="ECO:0000313" key="3">
    <source>
        <dbReference type="EMBL" id="KAF3596955.1"/>
    </source>
</evidence>
<accession>A0ABQ7EKB8</accession>
<comment type="similarity">
    <text evidence="1">Belongs to the STK19 family.</text>
</comment>
<comment type="caution">
    <text evidence="3">The sequence shown here is derived from an EMBL/GenBank/DDBJ whole genome shotgun (WGS) entry which is preliminary data.</text>
</comment>
<dbReference type="PANTHER" id="PTHR15243:SF0">
    <property type="entry name" value="SERINE_THREONINE-PROTEIN KINASE 19"/>
    <property type="match status" value="1"/>
</dbReference>
<dbReference type="Proteomes" id="UP000266723">
    <property type="component" value="Unassembled WGS sequence"/>
</dbReference>
<evidence type="ECO:0000256" key="1">
    <source>
        <dbReference type="ARBA" id="ARBA00093458"/>
    </source>
</evidence>
<reference evidence="3 4" key="1">
    <citation type="journal article" date="2020" name="BMC Genomics">
        <title>Intraspecific diversification of the crop wild relative Brassica cretica Lam. using demographic model selection.</title>
        <authorList>
            <person name="Kioukis A."/>
            <person name="Michalopoulou V.A."/>
            <person name="Briers L."/>
            <person name="Pirintsos S."/>
            <person name="Studholme D.J."/>
            <person name="Pavlidis P."/>
            <person name="Sarris P.F."/>
        </authorList>
    </citation>
    <scope>NUCLEOTIDE SEQUENCE [LARGE SCALE GENOMIC DNA]</scope>
    <source>
        <strain evidence="4">cv. PFS-1207/04</strain>
    </source>
</reference>